<evidence type="ECO:0000259" key="4">
    <source>
        <dbReference type="PROSITE" id="PS50021"/>
    </source>
</evidence>
<comment type="caution">
    <text evidence="5">The sequence shown here is derived from an EMBL/GenBank/DDBJ whole genome shotgun (WGS) entry which is preliminary data.</text>
</comment>
<sequence>MFVLRPFNSKCTIQQVHRHPFINKTRLVGSSKKLKKKERALAWIRKVLGVSDLPLSEALSLDGFSFLNLINVVYPTKYNKICQTRQRHEMQRNNLAEYKKTLKMLGLDQNKLFMVDRLLEGDQEHYEKLISSVLFLQKHYEKEGYTKIKFVSHRTFYFMNNTEDGSQEDSDDDLADLFEDNVDGIVAPQGFVNENFVGGYDFKQHNYLNLFYFARSIAAEKSDLKKKKHLRAKRRKKHKKKKFFSLKMSGSSDLSDDEKEHDSSSKKKRNKNLDRNSKIQARGKKKKKEHKRTNHKKHASLPTITIAQQMETSDKTTENTFPETLSGISEVDEGNEKSSTETDSSEQKLKEKQKQKEKEEKIKKIKKKTKKIKIRKTKRKKKKKKKKKKDSDSDDSDDSDGSDGEYREEPKKEKSKKKKYKNKLRYPSVSNLKKIIKLEEGEYHFELFKLENMEMSVYCKNNLENAFISTHKPTNSWYVYEMYFGMNLLNDRKSTTLKETLGFDNKVITKFYKKILFAYKMALNYLKLGKTRFTLQISQANFQNYKDTHLIIDPKGFTFYNYNFDEIVSHKWKTDITYGINKMFLNTGSIESLHPKFFHRVKFDNSREKWIVFFTLILFNLHSSKKKNTIGENPYKELNNPEKLKIYQFPNLIYPNKKFLQKLTDYSFIDKKNPSNSIHQFWENNGVNFEICLLINRSYPVQPSFLKLRRNQLKICTEDLTKISINWNQGITVFRRKSNKRLIRLSWSKNQQQSTSKKNKQSTQNNDKQPEERLSIVILTKTGSDRSLIYRTLYYFIKQYKSMKK</sequence>
<dbReference type="CDD" id="cd00014">
    <property type="entry name" value="CH_SF"/>
    <property type="match status" value="1"/>
</dbReference>
<feature type="compositionally biased region" description="Basic residues" evidence="3">
    <location>
        <begin position="281"/>
        <end position="299"/>
    </location>
</feature>
<organism evidence="5 6">
    <name type="scientific">Anaeramoeba flamelloides</name>
    <dbReference type="NCBI Taxonomy" id="1746091"/>
    <lineage>
        <taxon>Eukaryota</taxon>
        <taxon>Metamonada</taxon>
        <taxon>Anaeramoebidae</taxon>
        <taxon>Anaeramoeba</taxon>
    </lineage>
</organism>
<comment type="subcellular location">
    <subcellularLocation>
        <location evidence="1">Nucleus</location>
    </subcellularLocation>
</comment>
<keyword evidence="6" id="KW-1185">Reference proteome</keyword>
<feature type="compositionally biased region" description="Polar residues" evidence="3">
    <location>
        <begin position="302"/>
        <end position="311"/>
    </location>
</feature>
<dbReference type="Proteomes" id="UP001150062">
    <property type="component" value="Unassembled WGS sequence"/>
</dbReference>
<evidence type="ECO:0000256" key="1">
    <source>
        <dbReference type="ARBA" id="ARBA00004123"/>
    </source>
</evidence>
<feature type="compositionally biased region" description="Low complexity" evidence="3">
    <location>
        <begin position="748"/>
        <end position="766"/>
    </location>
</feature>
<evidence type="ECO:0000256" key="3">
    <source>
        <dbReference type="SAM" id="MobiDB-lite"/>
    </source>
</evidence>
<feature type="domain" description="Calponin-homology (CH)" evidence="4">
    <location>
        <begin position="34"/>
        <end position="141"/>
    </location>
</feature>
<feature type="compositionally biased region" description="Acidic residues" evidence="3">
    <location>
        <begin position="392"/>
        <end position="403"/>
    </location>
</feature>
<keyword evidence="2" id="KW-0539">Nucleus</keyword>
<feature type="compositionally biased region" description="Polar residues" evidence="3">
    <location>
        <begin position="318"/>
        <end position="327"/>
    </location>
</feature>
<dbReference type="EMBL" id="JAOAOG010000167">
    <property type="protein sequence ID" value="KAJ6243912.1"/>
    <property type="molecule type" value="Genomic_DNA"/>
</dbReference>
<dbReference type="PROSITE" id="PS50021">
    <property type="entry name" value="CH"/>
    <property type="match status" value="1"/>
</dbReference>
<gene>
    <name evidence="5" type="ORF">M0813_21701</name>
</gene>
<protein>
    <submittedName>
        <fullName evidence="5">Ankyrin repeat domain 36-related</fullName>
    </submittedName>
</protein>
<accession>A0ABQ8YH69</accession>
<proteinExistence type="predicted"/>
<evidence type="ECO:0000256" key="2">
    <source>
        <dbReference type="ARBA" id="ARBA00023242"/>
    </source>
</evidence>
<feature type="compositionally biased region" description="Basic and acidic residues" evidence="3">
    <location>
        <begin position="334"/>
        <end position="362"/>
    </location>
</feature>
<feature type="region of interest" description="Disordered" evidence="3">
    <location>
        <begin position="748"/>
        <end position="769"/>
    </location>
</feature>
<evidence type="ECO:0000313" key="6">
    <source>
        <dbReference type="Proteomes" id="UP001150062"/>
    </source>
</evidence>
<dbReference type="Gene3D" id="1.10.418.10">
    <property type="entry name" value="Calponin-like domain"/>
    <property type="match status" value="1"/>
</dbReference>
<evidence type="ECO:0000313" key="5">
    <source>
        <dbReference type="EMBL" id="KAJ6243912.1"/>
    </source>
</evidence>
<dbReference type="InterPro" id="IPR051219">
    <property type="entry name" value="Heterochromatin_chromo-domain"/>
</dbReference>
<name>A0ABQ8YH69_9EUKA</name>
<dbReference type="InterPro" id="IPR001715">
    <property type="entry name" value="CH_dom"/>
</dbReference>
<feature type="compositionally biased region" description="Basic residues" evidence="3">
    <location>
        <begin position="363"/>
        <end position="388"/>
    </location>
</feature>
<dbReference type="InterPro" id="IPR036872">
    <property type="entry name" value="CH_dom_sf"/>
</dbReference>
<feature type="region of interest" description="Disordered" evidence="3">
    <location>
        <begin position="248"/>
        <end position="420"/>
    </location>
</feature>
<dbReference type="SUPFAM" id="SSF47576">
    <property type="entry name" value="Calponin-homology domain, CH-domain"/>
    <property type="match status" value="1"/>
</dbReference>
<dbReference type="PANTHER" id="PTHR22812">
    <property type="entry name" value="CHROMOBOX PROTEIN"/>
    <property type="match status" value="1"/>
</dbReference>
<feature type="compositionally biased region" description="Basic and acidic residues" evidence="3">
    <location>
        <begin position="258"/>
        <end position="277"/>
    </location>
</feature>
<reference evidence="5" key="1">
    <citation type="submission" date="2022-08" db="EMBL/GenBank/DDBJ databases">
        <title>Novel sulfate-reducing endosymbionts in the free-living metamonad Anaeramoeba.</title>
        <authorList>
            <person name="Jerlstrom-Hultqvist J."/>
            <person name="Cepicka I."/>
            <person name="Gallot-Lavallee L."/>
            <person name="Salas-Leiva D."/>
            <person name="Curtis B.A."/>
            <person name="Zahonova K."/>
            <person name="Pipaliya S."/>
            <person name="Dacks J."/>
            <person name="Roger A.J."/>
        </authorList>
    </citation>
    <scope>NUCLEOTIDE SEQUENCE</scope>
    <source>
        <strain evidence="5">Schooner1</strain>
    </source>
</reference>